<feature type="non-terminal residue" evidence="2">
    <location>
        <position position="217"/>
    </location>
</feature>
<accession>A0AA35P0V0</accession>
<dbReference type="PANTHER" id="PTHR37984:SF13">
    <property type="entry name" value="RIBONUCLEASE H"/>
    <property type="match status" value="1"/>
</dbReference>
<keyword evidence="3" id="KW-1185">Reference proteome</keyword>
<dbReference type="EMBL" id="OX395127">
    <property type="protein sequence ID" value="CAI5767557.1"/>
    <property type="molecule type" value="Genomic_DNA"/>
</dbReference>
<evidence type="ECO:0000313" key="3">
    <source>
        <dbReference type="Proteomes" id="UP001178461"/>
    </source>
</evidence>
<organism evidence="2 3">
    <name type="scientific">Podarcis lilfordi</name>
    <name type="common">Lilford's wall lizard</name>
    <dbReference type="NCBI Taxonomy" id="74358"/>
    <lineage>
        <taxon>Eukaryota</taxon>
        <taxon>Metazoa</taxon>
        <taxon>Chordata</taxon>
        <taxon>Craniata</taxon>
        <taxon>Vertebrata</taxon>
        <taxon>Euteleostomi</taxon>
        <taxon>Lepidosauria</taxon>
        <taxon>Squamata</taxon>
        <taxon>Bifurcata</taxon>
        <taxon>Unidentata</taxon>
        <taxon>Episquamata</taxon>
        <taxon>Laterata</taxon>
        <taxon>Lacertibaenia</taxon>
        <taxon>Lacertidae</taxon>
        <taxon>Podarcis</taxon>
    </lineage>
</organism>
<protein>
    <recommendedName>
        <fullName evidence="4">Peptidase A2 domain-containing protein</fullName>
    </recommendedName>
</protein>
<dbReference type="Proteomes" id="UP001178461">
    <property type="component" value="Chromosome 2"/>
</dbReference>
<evidence type="ECO:0000313" key="2">
    <source>
        <dbReference type="EMBL" id="CAI5767557.1"/>
    </source>
</evidence>
<name>A0AA35P0V0_9SAUR</name>
<evidence type="ECO:0000256" key="1">
    <source>
        <dbReference type="SAM" id="MobiDB-lite"/>
    </source>
</evidence>
<dbReference type="AlphaFoldDB" id="A0AA35P0V0"/>
<dbReference type="InterPro" id="IPR050951">
    <property type="entry name" value="Retrovirus_Pol_polyprotein"/>
</dbReference>
<dbReference type="SUPFAM" id="SSF50630">
    <property type="entry name" value="Acid proteases"/>
    <property type="match status" value="1"/>
</dbReference>
<evidence type="ECO:0008006" key="4">
    <source>
        <dbReference type="Google" id="ProtNLM"/>
    </source>
</evidence>
<proteinExistence type="predicted"/>
<gene>
    <name evidence="2" type="ORF">PODLI_1B032858</name>
</gene>
<reference evidence="2" key="1">
    <citation type="submission" date="2022-12" db="EMBL/GenBank/DDBJ databases">
        <authorList>
            <person name="Alioto T."/>
            <person name="Alioto T."/>
            <person name="Gomez Garrido J."/>
        </authorList>
    </citation>
    <scope>NUCLEOTIDE SEQUENCE</scope>
</reference>
<dbReference type="PANTHER" id="PTHR37984">
    <property type="entry name" value="PROTEIN CBG26694"/>
    <property type="match status" value="1"/>
</dbReference>
<sequence>MDRIVCGVWEIHLQRRLLAKPDLMLQKATEEALASEAVERSAQEIRKSSSLRLARNPVPVHHEEASSNEGSSSEDDDVHQTKRERRKFQQKSKGQPECAGCGGNHSRAKCRFRNAICRCPSGTMIGQTDSPTRRKLNVTVLIEGAPCDMEIDTGSALSIVSWSTIKRLVPRVSKRQLDSHHVHLRDYQGNDIPVVGVGRFRIAFKDFSGLLQLVVVE</sequence>
<feature type="region of interest" description="Disordered" evidence="1">
    <location>
        <begin position="45"/>
        <end position="105"/>
    </location>
</feature>
<dbReference type="InterPro" id="IPR021109">
    <property type="entry name" value="Peptidase_aspartic_dom_sf"/>
</dbReference>